<evidence type="ECO:0000313" key="6">
    <source>
        <dbReference type="Proteomes" id="UP000005824"/>
    </source>
</evidence>
<feature type="domain" description="Sulfatase N-terminal" evidence="4">
    <location>
        <begin position="50"/>
        <end position="421"/>
    </location>
</feature>
<dbReference type="InParanoid" id="B4D2K5"/>
<dbReference type="SUPFAM" id="SSF53649">
    <property type="entry name" value="Alkaline phosphatase-like"/>
    <property type="match status" value="1"/>
</dbReference>
<evidence type="ECO:0000256" key="3">
    <source>
        <dbReference type="SAM" id="SignalP"/>
    </source>
</evidence>
<protein>
    <submittedName>
        <fullName evidence="5">Sulfatase</fullName>
    </submittedName>
</protein>
<gene>
    <name evidence="5" type="ORF">CfE428DRAFT_3130</name>
</gene>
<dbReference type="InterPro" id="IPR052701">
    <property type="entry name" value="GAG_Ulvan_Degrading_Sulfatases"/>
</dbReference>
<name>B4D2K5_9BACT</name>
<dbReference type="Gene3D" id="3.30.1120.10">
    <property type="match status" value="1"/>
</dbReference>
<dbReference type="PROSITE" id="PS00149">
    <property type="entry name" value="SULFATASE_2"/>
    <property type="match status" value="1"/>
</dbReference>
<dbReference type="PANTHER" id="PTHR43751">
    <property type="entry name" value="SULFATASE"/>
    <property type="match status" value="1"/>
</dbReference>
<feature type="chain" id="PRO_5002800449" evidence="3">
    <location>
        <begin position="47"/>
        <end position="536"/>
    </location>
</feature>
<accession>B4D2K5</accession>
<dbReference type="FunCoup" id="B4D2K5">
    <property type="interactions" value="131"/>
</dbReference>
<organism evidence="5 6">
    <name type="scientific">Chthoniobacter flavus Ellin428</name>
    <dbReference type="NCBI Taxonomy" id="497964"/>
    <lineage>
        <taxon>Bacteria</taxon>
        <taxon>Pseudomonadati</taxon>
        <taxon>Verrucomicrobiota</taxon>
        <taxon>Spartobacteria</taxon>
        <taxon>Chthoniobacterales</taxon>
        <taxon>Chthoniobacteraceae</taxon>
        <taxon>Chthoniobacter</taxon>
    </lineage>
</organism>
<dbReference type="AlphaFoldDB" id="B4D2K5"/>
<dbReference type="CDD" id="cd16143">
    <property type="entry name" value="ARS_like"/>
    <property type="match status" value="1"/>
</dbReference>
<dbReference type="InterPro" id="IPR017850">
    <property type="entry name" value="Alkaline_phosphatase_core_sf"/>
</dbReference>
<feature type="signal peptide" evidence="3">
    <location>
        <begin position="1"/>
        <end position="46"/>
    </location>
</feature>
<dbReference type="InterPro" id="IPR000917">
    <property type="entry name" value="Sulfatase_N"/>
</dbReference>
<dbReference type="InterPro" id="IPR024607">
    <property type="entry name" value="Sulfatase_CS"/>
</dbReference>
<dbReference type="Gene3D" id="3.40.720.10">
    <property type="entry name" value="Alkaline Phosphatase, subunit A"/>
    <property type="match status" value="1"/>
</dbReference>
<proteinExistence type="inferred from homology"/>
<dbReference type="STRING" id="497964.CfE428DRAFT_3130"/>
<dbReference type="GO" id="GO:0016787">
    <property type="term" value="F:hydrolase activity"/>
    <property type="evidence" value="ECO:0007669"/>
    <property type="project" value="UniProtKB-KW"/>
</dbReference>
<dbReference type="EMBL" id="ABVL01000008">
    <property type="protein sequence ID" value="EDY19445.1"/>
    <property type="molecule type" value="Genomic_DNA"/>
</dbReference>
<evidence type="ECO:0000256" key="2">
    <source>
        <dbReference type="ARBA" id="ARBA00022801"/>
    </source>
</evidence>
<dbReference type="PROSITE" id="PS00523">
    <property type="entry name" value="SULFATASE_1"/>
    <property type="match status" value="1"/>
</dbReference>
<comment type="similarity">
    <text evidence="1">Belongs to the sulfatase family.</text>
</comment>
<comment type="caution">
    <text evidence="5">The sequence shown here is derived from an EMBL/GenBank/DDBJ whole genome shotgun (WGS) entry which is preliminary data.</text>
</comment>
<dbReference type="Proteomes" id="UP000005824">
    <property type="component" value="Unassembled WGS sequence"/>
</dbReference>
<evidence type="ECO:0000256" key="1">
    <source>
        <dbReference type="ARBA" id="ARBA00008779"/>
    </source>
</evidence>
<reference evidence="5 6" key="1">
    <citation type="journal article" date="2011" name="J. Bacteriol.">
        <title>Genome sequence of Chthoniobacter flavus Ellin428, an aerobic heterotrophic soil bacterium.</title>
        <authorList>
            <person name="Kant R."/>
            <person name="van Passel M.W."/>
            <person name="Palva A."/>
            <person name="Lucas S."/>
            <person name="Lapidus A."/>
            <person name="Glavina Del Rio T."/>
            <person name="Dalin E."/>
            <person name="Tice H."/>
            <person name="Bruce D."/>
            <person name="Goodwin L."/>
            <person name="Pitluck S."/>
            <person name="Larimer F.W."/>
            <person name="Land M.L."/>
            <person name="Hauser L."/>
            <person name="Sangwan P."/>
            <person name="de Vos W.M."/>
            <person name="Janssen P.H."/>
            <person name="Smidt H."/>
        </authorList>
    </citation>
    <scope>NUCLEOTIDE SEQUENCE [LARGE SCALE GENOMIC DNA]</scope>
    <source>
        <strain evidence="5 6">Ellin428</strain>
    </source>
</reference>
<keyword evidence="6" id="KW-1185">Reference proteome</keyword>
<dbReference type="eggNOG" id="COG3119">
    <property type="taxonomic scope" value="Bacteria"/>
</dbReference>
<dbReference type="Pfam" id="PF00884">
    <property type="entry name" value="Sulfatase"/>
    <property type="match status" value="1"/>
</dbReference>
<evidence type="ECO:0000259" key="4">
    <source>
        <dbReference type="Pfam" id="PF00884"/>
    </source>
</evidence>
<sequence length="536" mass="58174" precursor="true">MFCLFFFHNNKRSKWLYAGTAMKSSPALFFATFAAFVFGVSATAHAASKPNIIILYADDLGYGDVGCYGATAVHTPNIDRLAKEGLRFTDGHAAAATCTPSRYAILTGEYAWRKPGTNILPGDAALIIDPQRTTLPSMLKGAGYATCAIGKWHLGLGTKDTPVNWNGDIKPGPHEIGFDYSFILPATGDRVPCVYVENGRVLNLDPKDPIEVSYQHKVGNEPTGKENPDLLKMQYSHGHDATIVNGVSRIGWMSGGKAAIWNDQEMSDTLAKKAVTFIEQHKDQPFFIYFATHDIHVPRLPHPRFAGKTPLGPRGDVIDEVDDAFGQVVAALDRLKIADNTIVIVSSDNGPVVDDGYKDDAVQKLDGHKPAGPFRGGKYTSWEGGTREPFIVRWPGHVKPGVSDALVCQVDFLASFAALTGQTLPEDAAPDSMNVLPALLGESKTGRETLIEQGGPLSIRQGLWKLIVAQKAPPKKPMALEDHDRPVRDTGAGGGLQLFNLAEDIGEKKNLAEQQPDKVKELQALLEKMRAAGRTR</sequence>
<evidence type="ECO:0000313" key="5">
    <source>
        <dbReference type="EMBL" id="EDY19445.1"/>
    </source>
</evidence>
<keyword evidence="2" id="KW-0378">Hydrolase</keyword>
<keyword evidence="3" id="KW-0732">Signal</keyword>
<dbReference type="PANTHER" id="PTHR43751:SF6">
    <property type="entry name" value="N-ACETYLGALACTOSAMINE-6-O-SULFATASE"/>
    <property type="match status" value="1"/>
</dbReference>